<keyword evidence="1" id="KW-1185">Reference proteome</keyword>
<name>A0AC55DS17_ECHTE</name>
<evidence type="ECO:0000313" key="1">
    <source>
        <dbReference type="Proteomes" id="UP000694863"/>
    </source>
</evidence>
<sequence length="408" mass="44062">MNPQDNCGGFHHAEVLVFINHKMTRHIKGPEFYFENLSLPWEEIEDKLKTILEDNKLSSEAKEACAWASLALGIRFVCKQSHARGHQLQWLHDFAKLQKSAAQALSAEVQELTGQLEMERKVAAYQIKLLQTSLTEVQKERDQMKWKLLIAELRRARELATAPQARPRRKGLEERKACAAWPCMRPVTDGACGEERGAAAPASAATTTATTATTTTTTAAAATTTTTTMGIQDGGPTPGAAAEAGGSALQVLGAMEEKKFTSLKQREGAFSSVETSTVYFSGALNPSPTPSSMPLPVQRPALLSYAYSCSLASFSGRPALAPSSPIQPRAPPPMGAFQGAPYREASNPSLGSNVRAQGVSIPEPPRCRMETQPTEPPGMGKPGDWKCPWCGALNLSCRNVCFRCGWGM</sequence>
<proteinExistence type="predicted"/>
<organism evidence="1 2">
    <name type="scientific">Echinops telfairi</name>
    <name type="common">Lesser hedgehog tenrec</name>
    <dbReference type="NCBI Taxonomy" id="9371"/>
    <lineage>
        <taxon>Eukaryota</taxon>
        <taxon>Metazoa</taxon>
        <taxon>Chordata</taxon>
        <taxon>Craniata</taxon>
        <taxon>Vertebrata</taxon>
        <taxon>Euteleostomi</taxon>
        <taxon>Mammalia</taxon>
        <taxon>Eutheria</taxon>
        <taxon>Afrotheria</taxon>
        <taxon>Tenrecidae</taxon>
        <taxon>Tenrecinae</taxon>
        <taxon>Echinops</taxon>
    </lineage>
</organism>
<gene>
    <name evidence="2" type="primary">TEX13B</name>
</gene>
<dbReference type="Proteomes" id="UP000694863">
    <property type="component" value="Unplaced"/>
</dbReference>
<protein>
    <submittedName>
        <fullName evidence="2">Testis-expressed protein 13B</fullName>
    </submittedName>
</protein>
<evidence type="ECO:0000313" key="2">
    <source>
        <dbReference type="RefSeq" id="XP_045154527.1"/>
    </source>
</evidence>
<dbReference type="RefSeq" id="XP_045154527.1">
    <property type="nucleotide sequence ID" value="XM_045298592.1"/>
</dbReference>
<reference evidence="2" key="1">
    <citation type="submission" date="2025-08" db="UniProtKB">
        <authorList>
            <consortium name="RefSeq"/>
        </authorList>
    </citation>
    <scope>IDENTIFICATION</scope>
</reference>
<accession>A0AC55DS17</accession>